<dbReference type="AlphaFoldDB" id="A0A9N9WAD6"/>
<keyword evidence="2" id="KW-1185">Reference proteome</keyword>
<evidence type="ECO:0000313" key="1">
    <source>
        <dbReference type="EMBL" id="CAG9783367.1"/>
    </source>
</evidence>
<organism evidence="1 2">
    <name type="scientific">Diatraea saccharalis</name>
    <name type="common">sugarcane borer</name>
    <dbReference type="NCBI Taxonomy" id="40085"/>
    <lineage>
        <taxon>Eukaryota</taxon>
        <taxon>Metazoa</taxon>
        <taxon>Ecdysozoa</taxon>
        <taxon>Arthropoda</taxon>
        <taxon>Hexapoda</taxon>
        <taxon>Insecta</taxon>
        <taxon>Pterygota</taxon>
        <taxon>Neoptera</taxon>
        <taxon>Endopterygota</taxon>
        <taxon>Lepidoptera</taxon>
        <taxon>Glossata</taxon>
        <taxon>Ditrysia</taxon>
        <taxon>Pyraloidea</taxon>
        <taxon>Crambidae</taxon>
        <taxon>Crambinae</taxon>
        <taxon>Diatraea</taxon>
    </lineage>
</organism>
<sequence length="160" mass="18510">MERSNASTFNEKLEFMESEILSQYSGQDNIADVKQKLSIIRHQFKQKWSTARNTKARFLENNSKWLKGTISLPKAGLSPGRPQKVFADLSERSKRRKTEDLRSSDFDELAYATQMKLRKTGEVEASKIVKTLTKSPQKAKKYALAMKKKQLKKKKKLLRN</sequence>
<evidence type="ECO:0000313" key="2">
    <source>
        <dbReference type="Proteomes" id="UP001153714"/>
    </source>
</evidence>
<proteinExistence type="predicted"/>
<dbReference type="Proteomes" id="UP001153714">
    <property type="component" value="Chromosome 10"/>
</dbReference>
<dbReference type="OrthoDB" id="8193306at2759"/>
<dbReference type="EMBL" id="OU893341">
    <property type="protein sequence ID" value="CAG9783367.1"/>
    <property type="molecule type" value="Genomic_DNA"/>
</dbReference>
<name>A0A9N9WAD6_9NEOP</name>
<reference evidence="1" key="2">
    <citation type="submission" date="2022-10" db="EMBL/GenBank/DDBJ databases">
        <authorList>
            <consortium name="ENA_rothamsted_submissions"/>
            <consortium name="culmorum"/>
            <person name="King R."/>
        </authorList>
    </citation>
    <scope>NUCLEOTIDE SEQUENCE</scope>
</reference>
<reference evidence="1" key="1">
    <citation type="submission" date="2021-12" db="EMBL/GenBank/DDBJ databases">
        <authorList>
            <person name="King R."/>
        </authorList>
    </citation>
    <scope>NUCLEOTIDE SEQUENCE</scope>
</reference>
<gene>
    <name evidence="1" type="ORF">DIATSA_LOCUS1548</name>
</gene>
<protein>
    <submittedName>
        <fullName evidence="1">Uncharacterized protein</fullName>
    </submittedName>
</protein>
<accession>A0A9N9WAD6</accession>